<gene>
    <name evidence="2" type="ORF">B0T18DRAFT_405300</name>
</gene>
<accession>A0AA40KBH8</accession>
<dbReference type="AlphaFoldDB" id="A0AA40KBH8"/>
<evidence type="ECO:0000313" key="2">
    <source>
        <dbReference type="EMBL" id="KAK0752642.1"/>
    </source>
</evidence>
<dbReference type="EMBL" id="JAUKUD010000002">
    <property type="protein sequence ID" value="KAK0752642.1"/>
    <property type="molecule type" value="Genomic_DNA"/>
</dbReference>
<keyword evidence="3" id="KW-1185">Reference proteome</keyword>
<protein>
    <submittedName>
        <fullName evidence="2">Uncharacterized protein</fullName>
    </submittedName>
</protein>
<feature type="region of interest" description="Disordered" evidence="1">
    <location>
        <begin position="72"/>
        <end position="132"/>
    </location>
</feature>
<organism evidence="2 3">
    <name type="scientific">Schizothecium vesticola</name>
    <dbReference type="NCBI Taxonomy" id="314040"/>
    <lineage>
        <taxon>Eukaryota</taxon>
        <taxon>Fungi</taxon>
        <taxon>Dikarya</taxon>
        <taxon>Ascomycota</taxon>
        <taxon>Pezizomycotina</taxon>
        <taxon>Sordariomycetes</taxon>
        <taxon>Sordariomycetidae</taxon>
        <taxon>Sordariales</taxon>
        <taxon>Schizotheciaceae</taxon>
        <taxon>Schizothecium</taxon>
    </lineage>
</organism>
<name>A0AA40KBH8_9PEZI</name>
<reference evidence="2" key="1">
    <citation type="submission" date="2023-06" db="EMBL/GenBank/DDBJ databases">
        <title>Genome-scale phylogeny and comparative genomics of the fungal order Sordariales.</title>
        <authorList>
            <consortium name="Lawrence Berkeley National Laboratory"/>
            <person name="Hensen N."/>
            <person name="Bonometti L."/>
            <person name="Westerberg I."/>
            <person name="Brannstrom I.O."/>
            <person name="Guillou S."/>
            <person name="Cros-Aarteil S."/>
            <person name="Calhoun S."/>
            <person name="Haridas S."/>
            <person name="Kuo A."/>
            <person name="Mondo S."/>
            <person name="Pangilinan J."/>
            <person name="Riley R."/>
            <person name="LaButti K."/>
            <person name="Andreopoulos B."/>
            <person name="Lipzen A."/>
            <person name="Chen C."/>
            <person name="Yanf M."/>
            <person name="Daum C."/>
            <person name="Ng V."/>
            <person name="Clum A."/>
            <person name="Steindorff A."/>
            <person name="Ohm R."/>
            <person name="Martin F."/>
            <person name="Silar P."/>
            <person name="Natvig D."/>
            <person name="Lalanne C."/>
            <person name="Gautier V."/>
            <person name="Ament-velasquez S.L."/>
            <person name="Kruys A."/>
            <person name="Hutchinson M.I."/>
            <person name="Powell A.J."/>
            <person name="Barry K."/>
            <person name="Miller A.N."/>
            <person name="Grigoriev I.V."/>
            <person name="Debuchy R."/>
            <person name="Gladieux P."/>
            <person name="Thoren M.H."/>
            <person name="Johannesson H."/>
        </authorList>
    </citation>
    <scope>NUCLEOTIDE SEQUENCE</scope>
    <source>
        <strain evidence="2">SMH3187-1</strain>
    </source>
</reference>
<proteinExistence type="predicted"/>
<feature type="compositionally biased region" description="Basic residues" evidence="1">
    <location>
        <begin position="100"/>
        <end position="111"/>
    </location>
</feature>
<evidence type="ECO:0000313" key="3">
    <source>
        <dbReference type="Proteomes" id="UP001172155"/>
    </source>
</evidence>
<sequence length="132" mass="14035">MSSPIQPTTEAGVADEASNFSEADRKFLEVAFTCLKTPPELDIKKLGEKLGVKPKTVTNRWCDLKKKLFANEGSSESGAPITPAKKRKNGEAQGGSAAKKMAKPRASKKKVVVADKEEENTGLDGNDGSGDV</sequence>
<comment type="caution">
    <text evidence="2">The sequence shown here is derived from an EMBL/GenBank/DDBJ whole genome shotgun (WGS) entry which is preliminary data.</text>
</comment>
<evidence type="ECO:0000256" key="1">
    <source>
        <dbReference type="SAM" id="MobiDB-lite"/>
    </source>
</evidence>
<dbReference type="Proteomes" id="UP001172155">
    <property type="component" value="Unassembled WGS sequence"/>
</dbReference>